<keyword evidence="3" id="KW-1185">Reference proteome</keyword>
<reference evidence="2 3" key="1">
    <citation type="submission" date="2020-02" db="EMBL/GenBank/DDBJ databases">
        <authorList>
            <person name="Ma Q."/>
            <person name="Huang Y."/>
            <person name="Song X."/>
            <person name="Pei D."/>
        </authorList>
    </citation>
    <scope>NUCLEOTIDE SEQUENCE [LARGE SCALE GENOMIC DNA]</scope>
    <source>
        <strain evidence="2">Sxm20200214</strain>
        <tissue evidence="2">Leaf</tissue>
    </source>
</reference>
<organism evidence="2 3">
    <name type="scientific">Brassica carinata</name>
    <name type="common">Ethiopian mustard</name>
    <name type="synonym">Abyssinian cabbage</name>
    <dbReference type="NCBI Taxonomy" id="52824"/>
    <lineage>
        <taxon>Eukaryota</taxon>
        <taxon>Viridiplantae</taxon>
        <taxon>Streptophyta</taxon>
        <taxon>Embryophyta</taxon>
        <taxon>Tracheophyta</taxon>
        <taxon>Spermatophyta</taxon>
        <taxon>Magnoliopsida</taxon>
        <taxon>eudicotyledons</taxon>
        <taxon>Gunneridae</taxon>
        <taxon>Pentapetalae</taxon>
        <taxon>rosids</taxon>
        <taxon>malvids</taxon>
        <taxon>Brassicales</taxon>
        <taxon>Brassicaceae</taxon>
        <taxon>Brassiceae</taxon>
        <taxon>Brassica</taxon>
    </lineage>
</organism>
<gene>
    <name evidence="2" type="ORF">Bca52824_011507</name>
</gene>
<evidence type="ECO:0000313" key="3">
    <source>
        <dbReference type="Proteomes" id="UP000886595"/>
    </source>
</evidence>
<comment type="caution">
    <text evidence="2">The sequence shown here is derived from an EMBL/GenBank/DDBJ whole genome shotgun (WGS) entry which is preliminary data.</text>
</comment>
<sequence>MKAWYAGRRTGASRGDALVGCSGKMNWRVDHPNVSTYSEDFLESARIVASRRQDHWSNFSYPRVRQSIDQITKRKGVDFELGSFHHSREEEKVSLFTRADQKKINQARAMKAPPDLSLVIADQLGFKADAPKRRGGPSETKNVDAAQAATVEPEAAKARRKKRRNSGRKKKKRKPRKKNFIEHRPSSVGSGELRDLAPSGGSQGREDSSRGRVEDLEGSTNTPLPEHRDEGADVFQSENSLERSQSRVSEGSEARVSGSPKATLPDKVNFEFDRELPLTFCPDECARLVCQIKGGPDELSEVKDLVFNDNYEVAARSSVRALTRVREGEEEIRVARLDHQVSLQIAVREKEEALAREKTLRKELDERSASAEVELRMSRESIESSSPFGWAFRPIGLAELVTRFKSSSRSSPTVRCSAKSGLESSRGAPGIGSRADDRSVCWIGPSVRWALWMGIIHPQQLGKSM</sequence>
<protein>
    <submittedName>
        <fullName evidence="2">Uncharacterized protein</fullName>
    </submittedName>
</protein>
<evidence type="ECO:0000313" key="2">
    <source>
        <dbReference type="EMBL" id="KAG2328779.1"/>
    </source>
</evidence>
<accession>A0A8X8B8J7</accession>
<feature type="region of interest" description="Disordered" evidence="1">
    <location>
        <begin position="129"/>
        <end position="265"/>
    </location>
</feature>
<feature type="compositionally biased region" description="Basic residues" evidence="1">
    <location>
        <begin position="158"/>
        <end position="178"/>
    </location>
</feature>
<dbReference type="Proteomes" id="UP000886595">
    <property type="component" value="Unassembled WGS sequence"/>
</dbReference>
<evidence type="ECO:0000256" key="1">
    <source>
        <dbReference type="SAM" id="MobiDB-lite"/>
    </source>
</evidence>
<feature type="compositionally biased region" description="Basic and acidic residues" evidence="1">
    <location>
        <begin position="240"/>
        <end position="253"/>
    </location>
</feature>
<feature type="region of interest" description="Disordered" evidence="1">
    <location>
        <begin position="409"/>
        <end position="435"/>
    </location>
</feature>
<feature type="compositionally biased region" description="Basic and acidic residues" evidence="1">
    <location>
        <begin position="204"/>
        <end position="215"/>
    </location>
</feature>
<proteinExistence type="predicted"/>
<dbReference type="EMBL" id="JAAMPC010000002">
    <property type="protein sequence ID" value="KAG2328779.1"/>
    <property type="molecule type" value="Genomic_DNA"/>
</dbReference>
<name>A0A8X8B8J7_BRACI</name>
<dbReference type="AlphaFoldDB" id="A0A8X8B8J7"/>